<feature type="region of interest" description="Disordered" evidence="1">
    <location>
        <begin position="1102"/>
        <end position="1166"/>
    </location>
</feature>
<feature type="compositionally biased region" description="Basic residues" evidence="1">
    <location>
        <begin position="298"/>
        <end position="308"/>
    </location>
</feature>
<feature type="compositionally biased region" description="Basic and acidic residues" evidence="1">
    <location>
        <begin position="719"/>
        <end position="730"/>
    </location>
</feature>
<accession>A0A2Z7ANX7</accession>
<name>A0A2Z7ANX7_9LAMI</name>
<feature type="compositionally biased region" description="Basic residues" evidence="1">
    <location>
        <begin position="505"/>
        <end position="514"/>
    </location>
</feature>
<dbReference type="Proteomes" id="UP000250235">
    <property type="component" value="Unassembled WGS sequence"/>
</dbReference>
<evidence type="ECO:0000256" key="1">
    <source>
        <dbReference type="SAM" id="MobiDB-lite"/>
    </source>
</evidence>
<feature type="region of interest" description="Disordered" evidence="1">
    <location>
        <begin position="496"/>
        <end position="516"/>
    </location>
</feature>
<reference evidence="2 3" key="1">
    <citation type="journal article" date="2015" name="Proc. Natl. Acad. Sci. U.S.A.">
        <title>The resurrection genome of Boea hygrometrica: A blueprint for survival of dehydration.</title>
        <authorList>
            <person name="Xiao L."/>
            <person name="Yang G."/>
            <person name="Zhang L."/>
            <person name="Yang X."/>
            <person name="Zhao S."/>
            <person name="Ji Z."/>
            <person name="Zhou Q."/>
            <person name="Hu M."/>
            <person name="Wang Y."/>
            <person name="Chen M."/>
            <person name="Xu Y."/>
            <person name="Jin H."/>
            <person name="Xiao X."/>
            <person name="Hu G."/>
            <person name="Bao F."/>
            <person name="Hu Y."/>
            <person name="Wan P."/>
            <person name="Li L."/>
            <person name="Deng X."/>
            <person name="Kuang T."/>
            <person name="Xiang C."/>
            <person name="Zhu J.K."/>
            <person name="Oliver M.J."/>
            <person name="He Y."/>
        </authorList>
    </citation>
    <scope>NUCLEOTIDE SEQUENCE [LARGE SCALE GENOMIC DNA]</scope>
    <source>
        <strain evidence="3">cv. XS01</strain>
    </source>
</reference>
<evidence type="ECO:0000313" key="3">
    <source>
        <dbReference type="Proteomes" id="UP000250235"/>
    </source>
</evidence>
<sequence>MASALINNTVQVYFASVLGMDHEGMVSMFEALVASGLSGFLGCSSALFEAALVEFLHNASIRDGIVVSTVQGKPVAISEELFASTFELPMEGLTDLHEVSQDLIIEARRAFSYSVVRYQILVFGNISRVELKHSVDGLLFQRLKIYSYQALVSGCYVSRESKSDVDYAIRHWYSFSSWIFASVVNIFQQLDIYFSTSDRTGLGFNVSESSSGEISTQSQLVYDKFNKMSFVKASVTYESCESMTYNDQTSQKLNHKGKTGIGYQKPENSKPSWLKNKLDKDKAKAGSKSFVPNQPRRNSTKVKSGWRKVQPRRDLNGQNMKSTLNRSHHGFAQTLMGSSTGKTVKVPGSNQIRRESGSSRLLFNILKDMVTPGSRQAKGYAIQISLLLENVPNLELGESSEFPSSKILTEKTVHRYISLNDKVGMEDVTDEPRVKKTPVRKAVSKKRPAVATAAEPMGRKKRTSKSKSVYAQDNLAILPVAQEAVPLQIIAPTAAAPTEQPPSVPKRKIQRGKKSFASSVVEDQNVQLLLDQHPHSPSTTADSSMNFDEDDIQLEDDSAPDKFTLTSSATAISASIATLRESISNLIANQSRDSRKRNTALSEVMCKIDHVQRVFLDSLAEQSETFRGLLKPSRQEAQNDNNALSLALKAVRTQNVILSTDLEATRKEVKDIRATLSKDFDDKLADIRNELLEFRVDTQGQLASLSTHLAELIAFLTKGSDDKNGEDSSSRRPQPPPDNQSRSSGGSGGSGNRADEQSRPVGSGTRESGSRGESHRRGDSSGSSKRRRSSGESPVRGIRYGPYPPGLELGESKEFPPLKILTAKTVGTYLLKSKKIYVDEDKPVRKKTTGKDTPAGKKLVLVTVAQEAVPIQMIPADTPLALKRKTSKRRLRLPAGSDDEIVEQEPDVVNVVEHQIEQTTADDVDKIIDTVITETAQMETDMEEPSLTRSDDIAFEVTERSSSVNDEDDNFDGVENEIARKMASFTAPKQLPQEPLISGEDDDMSGFNQIPADVMLPSVTTTEITRIKFARSIHISEVHEGDWYKASLPQISTADKGKTPLVEDTIKGHPAWEMFSLICADIDFLLQLREKLGELVAYINRGGNDKKGEGGSSSRETQPPPGDRGGRPGSGSGDSRSGSSVSRGNRHFTVDGGRLRQSGPRPDARLLRQPALEGLTRSARTDSPHQVRRNKFRRLEAAATAAAAALGGGGHLLGITDSACKNQLVVVSIKYGPFNPYIPIRSTTIGKSRVAKDPIAMHTSWRSNSDIASVTSIGYPRMSASGESSTTMHRLLHASGSHPIPPPDDPKTNHYNQDLGLMHSTNGNHLESSNEGSSIDHQVTIYLHAQNITMFPTNETWYFASQILVSSSGGLILILTAQSTRNMFRIHSDY</sequence>
<evidence type="ECO:0000313" key="2">
    <source>
        <dbReference type="EMBL" id="KZV23463.1"/>
    </source>
</evidence>
<keyword evidence="3" id="KW-1185">Reference proteome</keyword>
<proteinExistence type="predicted"/>
<protein>
    <submittedName>
        <fullName evidence="2">Splicing factor 3B subunit 1-like</fullName>
    </submittedName>
</protein>
<feature type="compositionally biased region" description="Basic and acidic residues" evidence="1">
    <location>
        <begin position="768"/>
        <end position="779"/>
    </location>
</feature>
<feature type="region of interest" description="Disordered" evidence="1">
    <location>
        <begin position="719"/>
        <end position="809"/>
    </location>
</feature>
<feature type="region of interest" description="Disordered" evidence="1">
    <location>
        <begin position="443"/>
        <end position="466"/>
    </location>
</feature>
<organism evidence="2 3">
    <name type="scientific">Dorcoceras hygrometricum</name>
    <dbReference type="NCBI Taxonomy" id="472368"/>
    <lineage>
        <taxon>Eukaryota</taxon>
        <taxon>Viridiplantae</taxon>
        <taxon>Streptophyta</taxon>
        <taxon>Embryophyta</taxon>
        <taxon>Tracheophyta</taxon>
        <taxon>Spermatophyta</taxon>
        <taxon>Magnoliopsida</taxon>
        <taxon>eudicotyledons</taxon>
        <taxon>Gunneridae</taxon>
        <taxon>Pentapetalae</taxon>
        <taxon>asterids</taxon>
        <taxon>lamiids</taxon>
        <taxon>Lamiales</taxon>
        <taxon>Gesneriaceae</taxon>
        <taxon>Didymocarpoideae</taxon>
        <taxon>Trichosporeae</taxon>
        <taxon>Loxocarpinae</taxon>
        <taxon>Dorcoceras</taxon>
    </lineage>
</organism>
<dbReference type="EMBL" id="KV013510">
    <property type="protein sequence ID" value="KZV23463.1"/>
    <property type="molecule type" value="Genomic_DNA"/>
</dbReference>
<feature type="compositionally biased region" description="Low complexity" evidence="1">
    <location>
        <begin position="1133"/>
        <end position="1143"/>
    </location>
</feature>
<feature type="region of interest" description="Disordered" evidence="1">
    <location>
        <begin position="248"/>
        <end position="308"/>
    </location>
</feature>
<gene>
    <name evidence="2" type="ORF">F511_35850</name>
</gene>